<dbReference type="Pfam" id="PF03989">
    <property type="entry name" value="DNA_gyraseA_C"/>
    <property type="match status" value="6"/>
</dbReference>
<evidence type="ECO:0000256" key="2">
    <source>
        <dbReference type="ARBA" id="ARBA00023029"/>
    </source>
</evidence>
<comment type="catalytic activity">
    <reaction evidence="1">
        <text>ATP-dependent breakage, passage and rejoining of double-stranded DNA.</text>
        <dbReference type="EC" id="5.6.2.2"/>
    </reaction>
</comment>
<evidence type="ECO:0000259" key="4">
    <source>
        <dbReference type="PROSITE" id="PS52040"/>
    </source>
</evidence>
<dbReference type="InterPro" id="IPR050220">
    <property type="entry name" value="Type_II_DNA_Topoisomerases"/>
</dbReference>
<feature type="domain" description="Topo IIA-type catalytic" evidence="4">
    <location>
        <begin position="1"/>
        <end position="134"/>
    </location>
</feature>
<dbReference type="InterPro" id="IPR006691">
    <property type="entry name" value="GyrA/parC_rep"/>
</dbReference>
<protein>
    <submittedName>
        <fullName evidence="5">DNA gyrase subunit A</fullName>
    </submittedName>
</protein>
<keyword evidence="2" id="KW-0799">Topoisomerase</keyword>
<keyword evidence="3" id="KW-0238">DNA-binding</keyword>
<dbReference type="GO" id="GO:0005524">
    <property type="term" value="F:ATP binding"/>
    <property type="evidence" value="ECO:0007669"/>
    <property type="project" value="InterPro"/>
</dbReference>
<dbReference type="GO" id="GO:0003677">
    <property type="term" value="F:DNA binding"/>
    <property type="evidence" value="ECO:0007669"/>
    <property type="project" value="UniProtKB-UniRule"/>
</dbReference>
<dbReference type="PANTHER" id="PTHR43493">
    <property type="entry name" value="DNA GYRASE/TOPOISOMERASE SUBUNIT A"/>
    <property type="match status" value="1"/>
</dbReference>
<dbReference type="EMBL" id="DRMJ01000262">
    <property type="protein sequence ID" value="HHL42989.1"/>
    <property type="molecule type" value="Genomic_DNA"/>
</dbReference>
<dbReference type="PANTHER" id="PTHR43493:SF5">
    <property type="entry name" value="DNA GYRASE SUBUNIT A, CHLOROPLASTIC_MITOCHONDRIAL"/>
    <property type="match status" value="1"/>
</dbReference>
<gene>
    <name evidence="5" type="ORF">ENJ42_05175</name>
</gene>
<dbReference type="PROSITE" id="PS52040">
    <property type="entry name" value="TOPO_IIA"/>
    <property type="match status" value="1"/>
</dbReference>
<dbReference type="InterPro" id="IPR013760">
    <property type="entry name" value="Topo_IIA-like_dom_sf"/>
</dbReference>
<dbReference type="SUPFAM" id="SSF56719">
    <property type="entry name" value="Type II DNA topoisomerase"/>
    <property type="match status" value="1"/>
</dbReference>
<evidence type="ECO:0000313" key="5">
    <source>
        <dbReference type="EMBL" id="HHL42989.1"/>
    </source>
</evidence>
<keyword evidence="2" id="KW-0413">Isomerase</keyword>
<evidence type="ECO:0000256" key="3">
    <source>
        <dbReference type="PROSITE-ProRule" id="PRU01384"/>
    </source>
</evidence>
<comment type="caution">
    <text evidence="5">The sequence shown here is derived from an EMBL/GenBank/DDBJ whole genome shotgun (WGS) entry which is preliminary data.</text>
</comment>
<dbReference type="InterPro" id="IPR035516">
    <property type="entry name" value="Gyrase/topoIV_suA_C"/>
</dbReference>
<dbReference type="InterPro" id="IPR002205">
    <property type="entry name" value="Topo_IIA_dom_A"/>
</dbReference>
<dbReference type="GO" id="GO:0006265">
    <property type="term" value="P:DNA topological change"/>
    <property type="evidence" value="ECO:0007669"/>
    <property type="project" value="InterPro"/>
</dbReference>
<dbReference type="GO" id="GO:0005737">
    <property type="term" value="C:cytoplasm"/>
    <property type="evidence" value="ECO:0007669"/>
    <property type="project" value="TreeGrafter"/>
</dbReference>
<dbReference type="GO" id="GO:0009330">
    <property type="term" value="C:DNA topoisomerase type II (double strand cut, ATP-hydrolyzing) complex"/>
    <property type="evidence" value="ECO:0007669"/>
    <property type="project" value="TreeGrafter"/>
</dbReference>
<dbReference type="Proteomes" id="UP000885830">
    <property type="component" value="Unassembled WGS sequence"/>
</dbReference>
<evidence type="ECO:0000256" key="1">
    <source>
        <dbReference type="ARBA" id="ARBA00000185"/>
    </source>
</evidence>
<organism evidence="5">
    <name type="scientific">Hellea balneolensis</name>
    <dbReference type="NCBI Taxonomy" id="287478"/>
    <lineage>
        <taxon>Bacteria</taxon>
        <taxon>Pseudomonadati</taxon>
        <taxon>Pseudomonadota</taxon>
        <taxon>Alphaproteobacteria</taxon>
        <taxon>Maricaulales</taxon>
        <taxon>Robiginitomaculaceae</taxon>
        <taxon>Hellea</taxon>
    </lineage>
</organism>
<comment type="caution">
    <text evidence="3">Lacks conserved residue(s) required for the propagation of feature annotation.</text>
</comment>
<dbReference type="SUPFAM" id="SSF101904">
    <property type="entry name" value="GyrA/ParC C-terminal domain-like"/>
    <property type="match status" value="1"/>
</dbReference>
<sequence length="509" mass="56254">EIIKIIRNSPDPKTAKENLIARTWPAKQMASLIKLIADPRSKLLDDDTIQLTDEQARAILELRLHRLTALGMDDITKEAEKLAALISDLLDILRSRERVRKIIHDELTEVKEQFATPRRSEFVEGGMDFEDEDLIAVEDMVVTVTAAGYIKRTPLDTYRTQRRGGKGRSGMAMKDEDYVTKVFVASTHTPVLFFSSTGIVYKLKVWKLPVGGPNTRGKALVNILPLDSDEQINSIMALPVDEESWKDMDIMFAARSGGVRRNSLADFTRVNRGGKIAMKPGEGDGIVDVKICTEDNDILLTTALGKTIRFKVTDIRRFVGRTSSGVRGIKLGEGDEVISMAVLRHMDVEPDEAREYMKYANAKRRALGESDEGASPEGLDAGDLPMERKIALEAAEQFILTIANDGLGKRSSSYDYRCMNRGGQGVSAQDLSRRDGQSAKLVRSFTISDDDQIMLVTDGGQLIRCPVSNISIISRSSKGVSVLKVKDGENVVSVERIEDTGDDEDADDA</sequence>
<feature type="non-terminal residue" evidence="5">
    <location>
        <position position="1"/>
    </location>
</feature>
<dbReference type="InterPro" id="IPR013757">
    <property type="entry name" value="Topo_IIA_A_a_sf"/>
</dbReference>
<accession>A0A7C5LU59</accession>
<dbReference type="Gene3D" id="1.10.268.10">
    <property type="entry name" value="Topoisomerase, domain 3"/>
    <property type="match status" value="1"/>
</dbReference>
<proteinExistence type="predicted"/>
<dbReference type="GO" id="GO:0003918">
    <property type="term" value="F:DNA topoisomerase type II (double strand cut, ATP-hydrolyzing) activity"/>
    <property type="evidence" value="ECO:0007669"/>
    <property type="project" value="UniProtKB-EC"/>
</dbReference>
<dbReference type="Gene3D" id="2.120.10.90">
    <property type="entry name" value="DNA gyrase/topoisomerase IV, subunit A, C-terminal"/>
    <property type="match status" value="1"/>
</dbReference>
<dbReference type="AlphaFoldDB" id="A0A7C5LU59"/>
<reference evidence="5" key="1">
    <citation type="journal article" date="2020" name="mSystems">
        <title>Genome- and Community-Level Interaction Insights into Carbon Utilization and Element Cycling Functions of Hydrothermarchaeota in Hydrothermal Sediment.</title>
        <authorList>
            <person name="Zhou Z."/>
            <person name="Liu Y."/>
            <person name="Xu W."/>
            <person name="Pan J."/>
            <person name="Luo Z.H."/>
            <person name="Li M."/>
        </authorList>
    </citation>
    <scope>NUCLEOTIDE SEQUENCE [LARGE SCALE GENOMIC DNA]</scope>
    <source>
        <strain evidence="5">HyVt-485</strain>
    </source>
</reference>
<name>A0A7C5LU59_9PROT</name>